<dbReference type="InterPro" id="IPR016181">
    <property type="entry name" value="Acyl_CoA_acyltransferase"/>
</dbReference>
<evidence type="ECO:0000313" key="3">
    <source>
        <dbReference type="EMBL" id="PPQ99871.1"/>
    </source>
</evidence>
<evidence type="ECO:0000313" key="4">
    <source>
        <dbReference type="Proteomes" id="UP000284706"/>
    </source>
</evidence>
<dbReference type="AlphaFoldDB" id="A0A409YA42"/>
<dbReference type="Gene3D" id="3.40.630.30">
    <property type="match status" value="1"/>
</dbReference>
<dbReference type="Proteomes" id="UP000284706">
    <property type="component" value="Unassembled WGS sequence"/>
</dbReference>
<keyword evidence="4" id="KW-1185">Reference proteome</keyword>
<accession>A0A409YA42</accession>
<dbReference type="EMBL" id="NHYE01001041">
    <property type="protein sequence ID" value="PPQ99871.1"/>
    <property type="molecule type" value="Genomic_DNA"/>
</dbReference>
<comment type="caution">
    <text evidence="3">The sequence shown here is derived from an EMBL/GenBank/DDBJ whole genome shotgun (WGS) entry which is preliminary data.</text>
</comment>
<dbReference type="Gene3D" id="1.25.40.20">
    <property type="entry name" value="Ankyrin repeat-containing domain"/>
    <property type="match status" value="1"/>
</dbReference>
<dbReference type="GO" id="GO:0016747">
    <property type="term" value="F:acyltransferase activity, transferring groups other than amino-acyl groups"/>
    <property type="evidence" value="ECO:0007669"/>
    <property type="project" value="InterPro"/>
</dbReference>
<gene>
    <name evidence="3" type="ORF">CVT26_009315</name>
</gene>
<dbReference type="SUPFAM" id="SSF55729">
    <property type="entry name" value="Acyl-CoA N-acyltransferases (Nat)"/>
    <property type="match status" value="2"/>
</dbReference>
<dbReference type="OrthoDB" id="508139at2759"/>
<dbReference type="InterPro" id="IPR036770">
    <property type="entry name" value="Ankyrin_rpt-contain_sf"/>
</dbReference>
<dbReference type="Pfam" id="PF00583">
    <property type="entry name" value="Acetyltransf_1"/>
    <property type="match status" value="1"/>
</dbReference>
<dbReference type="InParanoid" id="A0A409YA42"/>
<proteinExistence type="predicted"/>
<organism evidence="3 4">
    <name type="scientific">Gymnopilus dilepis</name>
    <dbReference type="NCBI Taxonomy" id="231916"/>
    <lineage>
        <taxon>Eukaryota</taxon>
        <taxon>Fungi</taxon>
        <taxon>Dikarya</taxon>
        <taxon>Basidiomycota</taxon>
        <taxon>Agaricomycotina</taxon>
        <taxon>Agaricomycetes</taxon>
        <taxon>Agaricomycetidae</taxon>
        <taxon>Agaricales</taxon>
        <taxon>Agaricineae</taxon>
        <taxon>Hymenogastraceae</taxon>
        <taxon>Gymnopilus</taxon>
    </lineage>
</organism>
<dbReference type="STRING" id="231916.A0A409YA42"/>
<evidence type="ECO:0000256" key="1">
    <source>
        <dbReference type="SAM" id="MobiDB-lite"/>
    </source>
</evidence>
<protein>
    <recommendedName>
        <fullName evidence="2">N-acetyltransferase domain-containing protein</fullName>
    </recommendedName>
</protein>
<feature type="domain" description="N-acetyltransferase" evidence="2">
    <location>
        <begin position="48"/>
        <end position="220"/>
    </location>
</feature>
<feature type="region of interest" description="Disordered" evidence="1">
    <location>
        <begin position="214"/>
        <end position="234"/>
    </location>
</feature>
<dbReference type="InterPro" id="IPR000182">
    <property type="entry name" value="GNAT_dom"/>
</dbReference>
<evidence type="ECO:0000259" key="2">
    <source>
        <dbReference type="PROSITE" id="PS51186"/>
    </source>
</evidence>
<dbReference type="PROSITE" id="PS51186">
    <property type="entry name" value="GNAT"/>
    <property type="match status" value="1"/>
</dbReference>
<reference evidence="3 4" key="1">
    <citation type="journal article" date="2018" name="Evol. Lett.">
        <title>Horizontal gene cluster transfer increased hallucinogenic mushroom diversity.</title>
        <authorList>
            <person name="Reynolds H.T."/>
            <person name="Vijayakumar V."/>
            <person name="Gluck-Thaler E."/>
            <person name="Korotkin H.B."/>
            <person name="Matheny P.B."/>
            <person name="Slot J.C."/>
        </authorList>
    </citation>
    <scope>NUCLEOTIDE SEQUENCE [LARGE SCALE GENOMIC DNA]</scope>
    <source>
        <strain evidence="3 4">SRW20</strain>
    </source>
</reference>
<name>A0A409YA42_9AGAR</name>
<sequence length="576" mass="64722">MDVDINLPDCSAAFTSKPHPSSPKRLQHLHGALTHPFLGELATLRCVQILKRNDSKQFGDFFTLMDEDAQELHEFSIALFDKRSDIRPWLVDGGKRSGSGCWGEELSSGDMLYVQDLTVKPEFRKRGLGSLLLQKLLASPHVDVHGHVICWPTSTDNSDDNFDIGMLLQPTEAYIQGRREDQARVVAFYRKQNGFRRIGLTHFFAYSPDVSHPSHQLAASADPDPPSNNAPVRPFDEDELQARYPVHSAASNNKSFSVVQCIQRAYQADRRSVRQRDMHGMTPISNAASKENVYAIRALLQVDPIGAVEDLRDNENMESMTPLEALENSMRAAKEFSETLMGGWRGYSDDSLRCEYLIKKALGSPLFSETESEYIKKRKFGCSCGACMGGWLSPRMRYRLSAEAAILEDMMAMHVPNLPSKRPLSKDDTFCYSVFDYIPPIIKQKIFKTFFVGAQTVFDAIYRLLEISKDDTLLNTKTIAEAAITLDSKAFPYFLAKGGKIEYVLDALVDVSKEQSVLGDGTWDEGYDLEYCPGEIKNGESAVEFSALPKCANDLEFELIRNKFGLASNVRWGPYY</sequence>